<reference evidence="1" key="1">
    <citation type="submission" date="2021-06" db="EMBL/GenBank/DDBJ databases">
        <authorList>
            <person name="Kallberg Y."/>
            <person name="Tangrot J."/>
            <person name="Rosling A."/>
        </authorList>
    </citation>
    <scope>NUCLEOTIDE SEQUENCE</scope>
    <source>
        <strain evidence="1">IA702</strain>
    </source>
</reference>
<feature type="non-terminal residue" evidence="1">
    <location>
        <position position="46"/>
    </location>
</feature>
<dbReference type="AlphaFoldDB" id="A0A9N9EA34"/>
<feature type="non-terminal residue" evidence="1">
    <location>
        <position position="1"/>
    </location>
</feature>
<proteinExistence type="predicted"/>
<organism evidence="1 2">
    <name type="scientific">Paraglomus occultum</name>
    <dbReference type="NCBI Taxonomy" id="144539"/>
    <lineage>
        <taxon>Eukaryota</taxon>
        <taxon>Fungi</taxon>
        <taxon>Fungi incertae sedis</taxon>
        <taxon>Mucoromycota</taxon>
        <taxon>Glomeromycotina</taxon>
        <taxon>Glomeromycetes</taxon>
        <taxon>Paraglomerales</taxon>
        <taxon>Paraglomeraceae</taxon>
        <taxon>Paraglomus</taxon>
    </lineage>
</organism>
<name>A0A9N9EA34_9GLOM</name>
<keyword evidence="2" id="KW-1185">Reference proteome</keyword>
<protein>
    <submittedName>
        <fullName evidence="1">8828_t:CDS:1</fullName>
    </submittedName>
</protein>
<accession>A0A9N9EA34</accession>
<sequence>GGRIFKCPSSAVLFSSKEFLILEADFLIFIVQRGDLVKEESAIWED</sequence>
<dbReference type="Proteomes" id="UP000789572">
    <property type="component" value="Unassembled WGS sequence"/>
</dbReference>
<gene>
    <name evidence="1" type="ORF">POCULU_LOCUS10698</name>
</gene>
<dbReference type="EMBL" id="CAJVPJ010006061">
    <property type="protein sequence ID" value="CAG8665883.1"/>
    <property type="molecule type" value="Genomic_DNA"/>
</dbReference>
<evidence type="ECO:0000313" key="1">
    <source>
        <dbReference type="EMBL" id="CAG8665883.1"/>
    </source>
</evidence>
<comment type="caution">
    <text evidence="1">The sequence shown here is derived from an EMBL/GenBank/DDBJ whole genome shotgun (WGS) entry which is preliminary data.</text>
</comment>
<evidence type="ECO:0000313" key="2">
    <source>
        <dbReference type="Proteomes" id="UP000789572"/>
    </source>
</evidence>